<evidence type="ECO:0000313" key="2">
    <source>
        <dbReference type="EMBL" id="UNP31922.1"/>
    </source>
</evidence>
<dbReference type="PANTHER" id="PTHR12110">
    <property type="entry name" value="HYDROXYPYRUVATE ISOMERASE"/>
    <property type="match status" value="1"/>
</dbReference>
<dbReference type="GO" id="GO:0016853">
    <property type="term" value="F:isomerase activity"/>
    <property type="evidence" value="ECO:0007669"/>
    <property type="project" value="UniProtKB-KW"/>
</dbReference>
<dbReference type="Proteomes" id="UP000829194">
    <property type="component" value="Chromosome"/>
</dbReference>
<sequence>MKLGVFTPLFAKLSLEQMLRKVQAAGLDAVELGAGGFPGADHLDVEGLLASADRARDFRALIADHGLIVSALSCHGNPLHPDPDIARRDDAILRRTVRLAERLEVPVVITFSGCPGDSDTARIPNWITSPWPPEMLQTLEWQWNEKAIPYWREATADAREHGIRIALEPHPNFIVHNVDTALRLRAAAGDHLGVNLDPSHMLWRGVDMPQAIRALGPAIFHFHAKDVAVDRANTAVNGVIDGRSYRDIAQRAWSFRSVGHGHDLLVWKQIMQALRVAGYDYVVSLEHEDALMSTEQGFQTAIDTLKLALLREAADEPWWT</sequence>
<dbReference type="InterPro" id="IPR013022">
    <property type="entry name" value="Xyl_isomerase-like_TIM-brl"/>
</dbReference>
<gene>
    <name evidence="2" type="ORF">MOV92_11985</name>
</gene>
<accession>A0ABY3XJU3</accession>
<proteinExistence type="predicted"/>
<evidence type="ECO:0000313" key="3">
    <source>
        <dbReference type="Proteomes" id="UP000829194"/>
    </source>
</evidence>
<name>A0ABY3XJU3_9GAMM</name>
<dbReference type="Gene3D" id="3.20.20.150">
    <property type="entry name" value="Divalent-metal-dependent TIM barrel enzymes"/>
    <property type="match status" value="1"/>
</dbReference>
<dbReference type="SUPFAM" id="SSF51658">
    <property type="entry name" value="Xylose isomerase-like"/>
    <property type="match status" value="1"/>
</dbReference>
<evidence type="ECO:0000259" key="1">
    <source>
        <dbReference type="Pfam" id="PF01261"/>
    </source>
</evidence>
<dbReference type="PANTHER" id="PTHR12110:SF21">
    <property type="entry name" value="XYLOSE ISOMERASE-LIKE TIM BARREL DOMAIN-CONTAINING PROTEIN"/>
    <property type="match status" value="1"/>
</dbReference>
<dbReference type="InterPro" id="IPR036237">
    <property type="entry name" value="Xyl_isomerase-like_sf"/>
</dbReference>
<protein>
    <submittedName>
        <fullName evidence="2">Sugar phosphate isomerase/epimerase</fullName>
    </submittedName>
</protein>
<organism evidence="2 3">
    <name type="scientific">Lysobacter gummosus</name>
    <dbReference type="NCBI Taxonomy" id="262324"/>
    <lineage>
        <taxon>Bacteria</taxon>
        <taxon>Pseudomonadati</taxon>
        <taxon>Pseudomonadota</taxon>
        <taxon>Gammaproteobacteria</taxon>
        <taxon>Lysobacterales</taxon>
        <taxon>Lysobacteraceae</taxon>
        <taxon>Lysobacter</taxon>
    </lineage>
</organism>
<dbReference type="RefSeq" id="WP_057943006.1">
    <property type="nucleotide sequence ID" value="NZ_CP011131.1"/>
</dbReference>
<keyword evidence="2" id="KW-0413">Isomerase</keyword>
<dbReference type="Pfam" id="PF01261">
    <property type="entry name" value="AP_endonuc_2"/>
    <property type="match status" value="1"/>
</dbReference>
<reference evidence="2 3" key="1">
    <citation type="submission" date="2022-03" db="EMBL/GenBank/DDBJ databases">
        <title>Complete genome sequence of Lysobacter capsici VKM B-2533 and Lysobacter gummosus 10.1.1, promising sources of lytic agents.</title>
        <authorList>
            <person name="Tarlachkov S.V."/>
            <person name="Kudryakova I.V."/>
            <person name="Afoshin A.S."/>
            <person name="Leontyevskaya E.A."/>
            <person name="Leontyevskaya N.V."/>
        </authorList>
    </citation>
    <scope>NUCLEOTIDE SEQUENCE [LARGE SCALE GENOMIC DNA]</scope>
    <source>
        <strain evidence="2 3">10.1.1</strain>
    </source>
</reference>
<keyword evidence="3" id="KW-1185">Reference proteome</keyword>
<dbReference type="InterPro" id="IPR050312">
    <property type="entry name" value="IolE/XylAMocC-like"/>
</dbReference>
<dbReference type="EMBL" id="CP093547">
    <property type="protein sequence ID" value="UNP31922.1"/>
    <property type="molecule type" value="Genomic_DNA"/>
</dbReference>
<feature type="domain" description="Xylose isomerase-like TIM barrel" evidence="1">
    <location>
        <begin position="19"/>
        <end position="306"/>
    </location>
</feature>